<gene>
    <name evidence="3" type="ORF">GCM10010191_02750</name>
</gene>
<dbReference type="SUPFAM" id="SSF53850">
    <property type="entry name" value="Periplasmic binding protein-like II"/>
    <property type="match status" value="1"/>
</dbReference>
<dbReference type="PANTHER" id="PTHR31528">
    <property type="entry name" value="4-AMINO-5-HYDROXYMETHYL-2-METHYLPYRIMIDINE PHOSPHATE SYNTHASE THI11-RELATED"/>
    <property type="match status" value="1"/>
</dbReference>
<dbReference type="EMBL" id="BAAARW010000001">
    <property type="protein sequence ID" value="GAA2399304.1"/>
    <property type="molecule type" value="Genomic_DNA"/>
</dbReference>
<name>A0ABN3ICH6_9ACTN</name>
<protein>
    <submittedName>
        <fullName evidence="3">ABC transporter substrate-binding protein</fullName>
    </submittedName>
</protein>
<evidence type="ECO:0000256" key="1">
    <source>
        <dbReference type="SAM" id="SignalP"/>
    </source>
</evidence>
<feature type="chain" id="PRO_5045232737" evidence="1">
    <location>
        <begin position="26"/>
        <end position="365"/>
    </location>
</feature>
<dbReference type="PANTHER" id="PTHR31528:SF15">
    <property type="entry name" value="RIBOFLAVIN-BINDING PROTEIN RIBY"/>
    <property type="match status" value="1"/>
</dbReference>
<organism evidence="3 4">
    <name type="scientific">Actinomadura vinacea</name>
    <dbReference type="NCBI Taxonomy" id="115336"/>
    <lineage>
        <taxon>Bacteria</taxon>
        <taxon>Bacillati</taxon>
        <taxon>Actinomycetota</taxon>
        <taxon>Actinomycetes</taxon>
        <taxon>Streptosporangiales</taxon>
        <taxon>Thermomonosporaceae</taxon>
        <taxon>Actinomadura</taxon>
    </lineage>
</organism>
<dbReference type="InterPro" id="IPR015168">
    <property type="entry name" value="SsuA/THI5"/>
</dbReference>
<evidence type="ECO:0000313" key="4">
    <source>
        <dbReference type="Proteomes" id="UP001501231"/>
    </source>
</evidence>
<feature type="domain" description="SsuA/THI5-like" evidence="2">
    <location>
        <begin position="53"/>
        <end position="264"/>
    </location>
</feature>
<dbReference type="Proteomes" id="UP001501231">
    <property type="component" value="Unassembled WGS sequence"/>
</dbReference>
<reference evidence="3 4" key="1">
    <citation type="journal article" date="2019" name="Int. J. Syst. Evol. Microbiol.">
        <title>The Global Catalogue of Microorganisms (GCM) 10K type strain sequencing project: providing services to taxonomists for standard genome sequencing and annotation.</title>
        <authorList>
            <consortium name="The Broad Institute Genomics Platform"/>
            <consortium name="The Broad Institute Genome Sequencing Center for Infectious Disease"/>
            <person name="Wu L."/>
            <person name="Ma J."/>
        </authorList>
    </citation>
    <scope>NUCLEOTIDE SEQUENCE [LARGE SCALE GENOMIC DNA]</scope>
    <source>
        <strain evidence="3 4">JCM 3325</strain>
    </source>
</reference>
<dbReference type="InterPro" id="IPR027939">
    <property type="entry name" value="NMT1/THI5"/>
</dbReference>
<dbReference type="Pfam" id="PF09084">
    <property type="entry name" value="NMT1"/>
    <property type="match status" value="1"/>
</dbReference>
<dbReference type="Gene3D" id="3.40.190.10">
    <property type="entry name" value="Periplasmic binding protein-like II"/>
    <property type="match status" value="2"/>
</dbReference>
<sequence>MKFTTRRRAAIPAALIALTALTACGQPVPGVGAPDGDKVVITLSAKTWNAGLASLAVSERRGYFADENLNVSFVLLDGATIQAQQVATDNATVGAITPEPVIFGDQPSKRLGLRYFSSFYRKNIYGLRVPANSPIKSLADLRGKRIGAASLGSAAVTNVKVALRDAGIPEKAVNFVAIGTGAQQATALKNRDVDAVALFDTQFQIMENSGIRLRRIAMPKIDELAGGGLAATSANLRKDPALFARIGRAVAKGVVFAQANPKAAIDDLYAAHPDARNPALPPQKARANDTKVLQTRMYTLGVQPGERQWGILKADELQRNIDYMTRAGLITEKVAVNSVFTSELTGQINDFDAAAIQAEAKRAAS</sequence>
<dbReference type="RefSeq" id="WP_344586401.1">
    <property type="nucleotide sequence ID" value="NZ_BAAARW010000001.1"/>
</dbReference>
<comment type="caution">
    <text evidence="3">The sequence shown here is derived from an EMBL/GenBank/DDBJ whole genome shotgun (WGS) entry which is preliminary data.</text>
</comment>
<dbReference type="PROSITE" id="PS51257">
    <property type="entry name" value="PROKAR_LIPOPROTEIN"/>
    <property type="match status" value="1"/>
</dbReference>
<keyword evidence="4" id="KW-1185">Reference proteome</keyword>
<proteinExistence type="predicted"/>
<feature type="signal peptide" evidence="1">
    <location>
        <begin position="1"/>
        <end position="25"/>
    </location>
</feature>
<keyword evidence="1" id="KW-0732">Signal</keyword>
<evidence type="ECO:0000259" key="2">
    <source>
        <dbReference type="Pfam" id="PF09084"/>
    </source>
</evidence>
<accession>A0ABN3ICH6</accession>
<evidence type="ECO:0000313" key="3">
    <source>
        <dbReference type="EMBL" id="GAA2399304.1"/>
    </source>
</evidence>